<comment type="catalytic activity">
    <reaction evidence="5">
        <text>L-arginyl-[protein] + ATP = N(omega)-phospho-L-arginyl-[protein] + ADP + H(+)</text>
        <dbReference type="Rhea" id="RHEA:43384"/>
        <dbReference type="Rhea" id="RHEA-COMP:10532"/>
        <dbReference type="Rhea" id="RHEA-COMP:10533"/>
        <dbReference type="ChEBI" id="CHEBI:15378"/>
        <dbReference type="ChEBI" id="CHEBI:29965"/>
        <dbReference type="ChEBI" id="CHEBI:30616"/>
        <dbReference type="ChEBI" id="CHEBI:83226"/>
        <dbReference type="ChEBI" id="CHEBI:456216"/>
        <dbReference type="EC" id="2.7.14.1"/>
    </reaction>
</comment>
<accession>A0ABV9PZV7</accession>
<dbReference type="InterPro" id="IPR023660">
    <property type="entry name" value="Arg_Kinase"/>
</dbReference>
<name>A0ABV9PZV7_9BACL</name>
<dbReference type="NCBIfam" id="NF002194">
    <property type="entry name" value="PRK01059.1-4"/>
    <property type="match status" value="1"/>
</dbReference>
<feature type="short sequence motif" description="RDXXRA motif of the pArg binding pocket involved in allosteric regulation" evidence="5">
    <location>
        <begin position="337"/>
        <end position="342"/>
    </location>
</feature>
<evidence type="ECO:0000313" key="9">
    <source>
        <dbReference type="EMBL" id="MFC4765980.1"/>
    </source>
</evidence>
<dbReference type="PROSITE" id="PS51510">
    <property type="entry name" value="PHOSPHAGEN_KINASE_C"/>
    <property type="match status" value="1"/>
</dbReference>
<dbReference type="InterPro" id="IPR022415">
    <property type="entry name" value="ATP-guanido_PTrfase_AS"/>
</dbReference>
<evidence type="ECO:0000256" key="5">
    <source>
        <dbReference type="HAMAP-Rule" id="MF_00602"/>
    </source>
</evidence>
<dbReference type="Pfam" id="PF00217">
    <property type="entry name" value="ATP-gua_Ptrans"/>
    <property type="match status" value="1"/>
</dbReference>
<evidence type="ECO:0000256" key="7">
    <source>
        <dbReference type="RuleBase" id="RU000505"/>
    </source>
</evidence>
<evidence type="ECO:0000256" key="6">
    <source>
        <dbReference type="PROSITE-ProRule" id="PRU00843"/>
    </source>
</evidence>
<sequence>MSIHEFLNTSPTWMKEDGPESDIVISTRIRIARNLARYPFPVLLTDSDAEAIVEEVRKALSSPEMQRIGKFELFRSRELSDVERQVFVEKHIISPALAEEDRRSAFAVLGNESVSVMINEEDHLRIQCIFPGFQVRNAWLSASRIDDILEMKLDYAFDEKYGFLTSCPTNVGTGIRASVMMHLPGLVLTNQINRILSAISQVGLVVRGLYGEGSDATGNLFQVSNQITLGQSEDEILENLQGVVKQILEHERAARNQLLRENREALEDRIWRSYGILAYARKIESKESMQRLSDIKLGIDLHLIKGVSAGILKELMVMTRPAFLQKLTGKELAPGERDWRRASIIRERLRSDSALQ</sequence>
<keyword evidence="10" id="KW-1185">Reference proteome</keyword>
<comment type="function">
    <text evidence="5">Catalyzes the specific phosphorylation of arginine residues in proteins.</text>
</comment>
<gene>
    <name evidence="5" type="primary">mcsB</name>
    <name evidence="9" type="ORF">ACFO8Q_00970</name>
</gene>
<feature type="binding site" evidence="5 6">
    <location>
        <begin position="176"/>
        <end position="180"/>
    </location>
    <ligand>
        <name>ATP</name>
        <dbReference type="ChEBI" id="CHEBI:30616"/>
    </ligand>
</feature>
<dbReference type="NCBIfam" id="NF002195">
    <property type="entry name" value="PRK01059.1-5"/>
    <property type="match status" value="1"/>
</dbReference>
<reference evidence="10" key="1">
    <citation type="journal article" date="2019" name="Int. J. Syst. Evol. Microbiol.">
        <title>The Global Catalogue of Microorganisms (GCM) 10K type strain sequencing project: providing services to taxonomists for standard genome sequencing and annotation.</title>
        <authorList>
            <consortium name="The Broad Institute Genomics Platform"/>
            <consortium name="The Broad Institute Genome Sequencing Center for Infectious Disease"/>
            <person name="Wu L."/>
            <person name="Ma J."/>
        </authorList>
    </citation>
    <scope>NUCLEOTIDE SEQUENCE [LARGE SCALE GENOMIC DNA]</scope>
    <source>
        <strain evidence="10">WYCCWR 12678</strain>
    </source>
</reference>
<dbReference type="GO" id="GO:1990424">
    <property type="term" value="F:protein arginine kinase activity"/>
    <property type="evidence" value="ECO:0007669"/>
    <property type="project" value="UniProtKB-EC"/>
</dbReference>
<organism evidence="9 10">
    <name type="scientific">Effusibacillus consociatus</name>
    <dbReference type="NCBI Taxonomy" id="1117041"/>
    <lineage>
        <taxon>Bacteria</taxon>
        <taxon>Bacillati</taxon>
        <taxon>Bacillota</taxon>
        <taxon>Bacilli</taxon>
        <taxon>Bacillales</taxon>
        <taxon>Alicyclobacillaceae</taxon>
        <taxon>Effusibacillus</taxon>
    </lineage>
</organism>
<dbReference type="EMBL" id="JBHSHC010000006">
    <property type="protein sequence ID" value="MFC4765980.1"/>
    <property type="molecule type" value="Genomic_DNA"/>
</dbReference>
<dbReference type="InterPro" id="IPR000749">
    <property type="entry name" value="ATP-guanido_PTrfase"/>
</dbReference>
<feature type="binding site" evidence="5 6">
    <location>
        <begin position="207"/>
        <end position="212"/>
    </location>
    <ligand>
        <name>ATP</name>
        <dbReference type="ChEBI" id="CHEBI:30616"/>
    </ligand>
</feature>
<comment type="activity regulation">
    <text evidence="5">Appears to be allosterically activated by the binding of pArg-containing polypeptides to the pArg-binding pocket localized in the C-terminal domain of McsB.</text>
</comment>
<dbReference type="SUPFAM" id="SSF55931">
    <property type="entry name" value="Glutamine synthetase/guanido kinase"/>
    <property type="match status" value="1"/>
</dbReference>
<dbReference type="InterPro" id="IPR022414">
    <property type="entry name" value="ATP-guanido_PTrfase_cat"/>
</dbReference>
<feature type="binding site" evidence="5 6">
    <location>
        <position position="91"/>
    </location>
    <ligand>
        <name>ATP</name>
        <dbReference type="ChEBI" id="CHEBI:30616"/>
    </ligand>
</feature>
<proteinExistence type="inferred from homology"/>
<evidence type="ECO:0000256" key="3">
    <source>
        <dbReference type="ARBA" id="ARBA00022777"/>
    </source>
</evidence>
<keyword evidence="2 5" id="KW-0547">Nucleotide-binding</keyword>
<dbReference type="PANTHER" id="PTHR11547:SF38">
    <property type="entry name" value="ARGININE KINASE 1-RELATED"/>
    <property type="match status" value="1"/>
</dbReference>
<dbReference type="Gene3D" id="3.30.590.10">
    <property type="entry name" value="Glutamine synthetase/guanido kinase, catalytic domain"/>
    <property type="match status" value="1"/>
</dbReference>
<dbReference type="Proteomes" id="UP001596002">
    <property type="component" value="Unassembled WGS sequence"/>
</dbReference>
<dbReference type="InterPro" id="IPR014746">
    <property type="entry name" value="Gln_synth/guanido_kin_cat_dom"/>
</dbReference>
<dbReference type="RefSeq" id="WP_380023603.1">
    <property type="nucleotide sequence ID" value="NZ_JBHSHC010000006.1"/>
</dbReference>
<dbReference type="EC" id="2.7.14.1" evidence="5"/>
<feature type="domain" description="Phosphagen kinase C-terminal" evidence="8">
    <location>
        <begin position="23"/>
        <end position="254"/>
    </location>
</feature>
<comment type="similarity">
    <text evidence="5 6 7">Belongs to the ATP:guanido phosphotransferase family.</text>
</comment>
<keyword evidence="3 5" id="KW-0418">Kinase</keyword>
<evidence type="ECO:0000256" key="4">
    <source>
        <dbReference type="ARBA" id="ARBA00022840"/>
    </source>
</evidence>
<evidence type="ECO:0000313" key="10">
    <source>
        <dbReference type="Proteomes" id="UP001596002"/>
    </source>
</evidence>
<dbReference type="PANTHER" id="PTHR11547">
    <property type="entry name" value="ARGININE OR CREATINE KINASE"/>
    <property type="match status" value="1"/>
</dbReference>
<evidence type="ECO:0000259" key="8">
    <source>
        <dbReference type="PROSITE" id="PS51510"/>
    </source>
</evidence>
<keyword evidence="1 5" id="KW-0808">Transferase</keyword>
<evidence type="ECO:0000256" key="1">
    <source>
        <dbReference type="ARBA" id="ARBA00022679"/>
    </source>
</evidence>
<dbReference type="PROSITE" id="PS00112">
    <property type="entry name" value="PHOSPHAGEN_KINASE"/>
    <property type="match status" value="1"/>
</dbReference>
<comment type="caution">
    <text evidence="9">The sequence shown here is derived from an EMBL/GenBank/DDBJ whole genome shotgun (WGS) entry which is preliminary data.</text>
</comment>
<keyword evidence="4 5" id="KW-0067">ATP-binding</keyword>
<evidence type="ECO:0000256" key="2">
    <source>
        <dbReference type="ARBA" id="ARBA00022741"/>
    </source>
</evidence>
<protein>
    <recommendedName>
        <fullName evidence="5">Protein-arginine kinase</fullName>
        <ecNumber evidence="5">2.7.14.1</ecNumber>
    </recommendedName>
</protein>
<dbReference type="HAMAP" id="MF_00602">
    <property type="entry name" value="Prot_Arg_kinase"/>
    <property type="match status" value="1"/>
</dbReference>
<feature type="binding site" evidence="5 6">
    <location>
        <position position="125"/>
    </location>
    <ligand>
        <name>ATP</name>
        <dbReference type="ChEBI" id="CHEBI:30616"/>
    </ligand>
</feature>
<feature type="binding site" evidence="5 6">
    <location>
        <begin position="26"/>
        <end position="30"/>
    </location>
    <ligand>
        <name>ATP</name>
        <dbReference type="ChEBI" id="CHEBI:30616"/>
    </ligand>
</feature>
<keyword evidence="5" id="KW-0021">Allosteric enzyme</keyword>
<dbReference type="CDD" id="cd07930">
    <property type="entry name" value="bacterial_phosphagen_kinase"/>
    <property type="match status" value="1"/>
</dbReference>